<dbReference type="GO" id="GO:0019343">
    <property type="term" value="P:cysteine biosynthetic process via cystathionine"/>
    <property type="evidence" value="ECO:0007669"/>
    <property type="project" value="TreeGrafter"/>
</dbReference>
<dbReference type="EMBL" id="HBUF01214409">
    <property type="protein sequence ID" value="CAG6666504.1"/>
    <property type="molecule type" value="Transcribed_RNA"/>
</dbReference>
<dbReference type="Gene3D" id="3.40.640.10">
    <property type="entry name" value="Type I PLP-dependent aspartate aminotransferase-like (Major domain)"/>
    <property type="match status" value="1"/>
</dbReference>
<dbReference type="Gene3D" id="3.90.1150.10">
    <property type="entry name" value="Aspartate Aminotransferase, domain 1"/>
    <property type="match status" value="1"/>
</dbReference>
<feature type="modified residue" description="N6-(pyridoxal phosphate)lysine" evidence="8">
    <location>
        <position position="209"/>
    </location>
</feature>
<evidence type="ECO:0000256" key="4">
    <source>
        <dbReference type="ARBA" id="ARBA00012085"/>
    </source>
</evidence>
<evidence type="ECO:0000256" key="1">
    <source>
        <dbReference type="ARBA" id="ARBA00001933"/>
    </source>
</evidence>
<evidence type="ECO:0000313" key="10">
    <source>
        <dbReference type="EMBL" id="CAG6779930.1"/>
    </source>
</evidence>
<dbReference type="EMBL" id="HBUF01070901">
    <property type="protein sequence ID" value="CAG6629484.1"/>
    <property type="molecule type" value="Transcribed_RNA"/>
</dbReference>
<dbReference type="PROSITE" id="PS00868">
    <property type="entry name" value="CYS_MET_METAB_PP"/>
    <property type="match status" value="1"/>
</dbReference>
<name>A0A8D9B879_9HEMI</name>
<dbReference type="EMBL" id="HBUF01214410">
    <property type="protein sequence ID" value="CAG6666505.1"/>
    <property type="molecule type" value="Transcribed_RNA"/>
</dbReference>
<dbReference type="PIRSF" id="PIRSF001434">
    <property type="entry name" value="CGS"/>
    <property type="match status" value="1"/>
</dbReference>
<dbReference type="EMBL" id="HBUF01070900">
    <property type="protein sequence ID" value="CAG6629483.1"/>
    <property type="molecule type" value="Transcribed_RNA"/>
</dbReference>
<dbReference type="GO" id="GO:0005737">
    <property type="term" value="C:cytoplasm"/>
    <property type="evidence" value="ECO:0007669"/>
    <property type="project" value="TreeGrafter"/>
</dbReference>
<dbReference type="AlphaFoldDB" id="A0A8D9B879"/>
<dbReference type="CDD" id="cd00614">
    <property type="entry name" value="CGS_like"/>
    <property type="match status" value="1"/>
</dbReference>
<reference evidence="10" key="1">
    <citation type="submission" date="2021-05" db="EMBL/GenBank/DDBJ databases">
        <authorList>
            <person name="Alioto T."/>
            <person name="Alioto T."/>
            <person name="Gomez Garrido J."/>
        </authorList>
    </citation>
    <scope>NUCLEOTIDE SEQUENCE</scope>
</reference>
<dbReference type="EMBL" id="HBUF01348334">
    <property type="protein sequence ID" value="CAG6711525.1"/>
    <property type="molecule type" value="Transcribed_RNA"/>
</dbReference>
<dbReference type="GO" id="GO:0019346">
    <property type="term" value="P:transsulfuration"/>
    <property type="evidence" value="ECO:0007669"/>
    <property type="project" value="InterPro"/>
</dbReference>
<comment type="similarity">
    <text evidence="3 9">Belongs to the trans-sulfuration enzymes family.</text>
</comment>
<dbReference type="InterPro" id="IPR015424">
    <property type="entry name" value="PyrdxlP-dep_Trfase"/>
</dbReference>
<dbReference type="GO" id="GO:0030170">
    <property type="term" value="F:pyridoxal phosphate binding"/>
    <property type="evidence" value="ECO:0007669"/>
    <property type="project" value="InterPro"/>
</dbReference>
<dbReference type="InterPro" id="IPR015421">
    <property type="entry name" value="PyrdxlP-dep_Trfase_major"/>
</dbReference>
<dbReference type="EC" id="4.4.1.1" evidence="4"/>
<dbReference type="EMBL" id="HBUF01070899">
    <property type="protein sequence ID" value="CAG6629482.1"/>
    <property type="molecule type" value="Transcribed_RNA"/>
</dbReference>
<dbReference type="EMBL" id="HBUF01348335">
    <property type="protein sequence ID" value="CAG6711526.1"/>
    <property type="molecule type" value="Transcribed_RNA"/>
</dbReference>
<dbReference type="EMBL" id="HBUF01616224">
    <property type="protein sequence ID" value="CAG6779928.1"/>
    <property type="molecule type" value="Transcribed_RNA"/>
</dbReference>
<accession>A0A8D9B879</accession>
<sequence length="397" mass="43702">MSANGFLVPEDTTFATKAVHIGSEPDQWRSQCVIPPIILSTTFKQNTPGQPPQGFEYGRSNNPTRKNLERCIATLENAKHGLCFSSGLGAVTAVTHMLSAGDHIISGDDVYGGTYRYFAQVAPKIGLEVDFVDLRKIENLVNSIKPNTKMVWIENPTNPLMTVFDVKAISAIVKKHPNILLVLDNTFLTAYYQKSLPWGVDIVLYSLTKYMNGHSDVVMGATVTNDDDLQARLKFLQNSMGVVPSPFDCWLVTRGLKTLPCRLKEHEKNSIAVAKFLESHPGVQKVLHPGLPSHPNYELARTQWSGTSGMLSFYVNGGEEETRIFLESLLIFRCAESLGGIESLADLPSEMTHKSIPKDTRDALGITCNLVRLSVGVESAPDLIADLDQALRKACKL</sequence>
<dbReference type="EMBL" id="HBUF01616222">
    <property type="protein sequence ID" value="CAG6779924.1"/>
    <property type="molecule type" value="Transcribed_RNA"/>
</dbReference>
<evidence type="ECO:0000256" key="3">
    <source>
        <dbReference type="ARBA" id="ARBA00009077"/>
    </source>
</evidence>
<dbReference type="EMBL" id="HBUF01616226">
    <property type="protein sequence ID" value="CAG6779930.1"/>
    <property type="molecule type" value="Transcribed_RNA"/>
</dbReference>
<dbReference type="EMBL" id="HBUF01214408">
    <property type="protein sequence ID" value="CAG6666503.1"/>
    <property type="molecule type" value="Transcribed_RNA"/>
</dbReference>
<dbReference type="GO" id="GO:0004123">
    <property type="term" value="F:cystathionine gamma-lyase activity"/>
    <property type="evidence" value="ECO:0007669"/>
    <property type="project" value="TreeGrafter"/>
</dbReference>
<dbReference type="FunFam" id="3.90.1150.10:FF:000008">
    <property type="entry name" value="Cystathionine gamma-synthase"/>
    <property type="match status" value="1"/>
</dbReference>
<dbReference type="InterPro" id="IPR015422">
    <property type="entry name" value="PyrdxlP-dep_Trfase_small"/>
</dbReference>
<dbReference type="EMBL" id="HBUF01214407">
    <property type="protein sequence ID" value="CAG6666502.1"/>
    <property type="molecule type" value="Transcribed_RNA"/>
</dbReference>
<dbReference type="PANTHER" id="PTHR11808:SF15">
    <property type="entry name" value="CYSTATHIONINE GAMMA-LYASE"/>
    <property type="match status" value="1"/>
</dbReference>
<dbReference type="EMBL" id="HBUF01616223">
    <property type="protein sequence ID" value="CAG6779926.1"/>
    <property type="molecule type" value="Transcribed_RNA"/>
</dbReference>
<dbReference type="PANTHER" id="PTHR11808">
    <property type="entry name" value="TRANS-SULFURATION ENZYME FAMILY MEMBER"/>
    <property type="match status" value="1"/>
</dbReference>
<evidence type="ECO:0000256" key="7">
    <source>
        <dbReference type="ARBA" id="ARBA00029853"/>
    </source>
</evidence>
<dbReference type="EMBL" id="HBUF01616225">
    <property type="protein sequence ID" value="CAG6779929.1"/>
    <property type="molecule type" value="Transcribed_RNA"/>
</dbReference>
<proteinExistence type="inferred from homology"/>
<evidence type="ECO:0000256" key="9">
    <source>
        <dbReference type="RuleBase" id="RU362118"/>
    </source>
</evidence>
<dbReference type="InterPro" id="IPR000277">
    <property type="entry name" value="Cys/Met-Metab_PyrdxlP-dep_enz"/>
</dbReference>
<comment type="cofactor">
    <cofactor evidence="1 9">
        <name>pyridoxal 5'-phosphate</name>
        <dbReference type="ChEBI" id="CHEBI:597326"/>
    </cofactor>
</comment>
<evidence type="ECO:0000256" key="2">
    <source>
        <dbReference type="ARBA" id="ARBA00005038"/>
    </source>
</evidence>
<dbReference type="EMBL" id="HBUF01348333">
    <property type="protein sequence ID" value="CAG6711524.1"/>
    <property type="molecule type" value="Transcribed_RNA"/>
</dbReference>
<dbReference type="Pfam" id="PF01053">
    <property type="entry name" value="Cys_Met_Meta_PP"/>
    <property type="match status" value="1"/>
</dbReference>
<comment type="pathway">
    <text evidence="2">Amino-acid biosynthesis; L-cysteine biosynthesis; L-cysteine from L-homocysteine and L-serine: step 2/2.</text>
</comment>
<dbReference type="EMBL" id="HBUF01348332">
    <property type="protein sequence ID" value="CAG6711523.1"/>
    <property type="molecule type" value="Transcribed_RNA"/>
</dbReference>
<dbReference type="InterPro" id="IPR054542">
    <property type="entry name" value="Cys_met_metab_PP"/>
</dbReference>
<protein>
    <recommendedName>
        <fullName evidence="4">cystathionine gamma-lyase</fullName>
        <ecNumber evidence="4">4.4.1.1</ecNumber>
    </recommendedName>
    <alternativeName>
        <fullName evidence="7">Gamma-cystathionase</fullName>
    </alternativeName>
</protein>
<keyword evidence="6" id="KW-0198">Cysteine biosynthesis</keyword>
<evidence type="ECO:0000256" key="8">
    <source>
        <dbReference type="PIRSR" id="PIRSR001434-2"/>
    </source>
</evidence>
<keyword evidence="6" id="KW-0028">Amino-acid biosynthesis</keyword>
<evidence type="ECO:0000256" key="5">
    <source>
        <dbReference type="ARBA" id="ARBA00022898"/>
    </source>
</evidence>
<evidence type="ECO:0000256" key="6">
    <source>
        <dbReference type="ARBA" id="ARBA00023192"/>
    </source>
</evidence>
<dbReference type="UniPathway" id="UPA00136">
    <property type="reaction ID" value="UER00202"/>
</dbReference>
<keyword evidence="10" id="KW-0456">Lyase</keyword>
<dbReference type="FunFam" id="3.40.640.10:FF:000009">
    <property type="entry name" value="Cystathionine gamma-synthase homolog"/>
    <property type="match status" value="1"/>
</dbReference>
<organism evidence="10">
    <name type="scientific">Cacopsylla melanoneura</name>
    <dbReference type="NCBI Taxonomy" id="428564"/>
    <lineage>
        <taxon>Eukaryota</taxon>
        <taxon>Metazoa</taxon>
        <taxon>Ecdysozoa</taxon>
        <taxon>Arthropoda</taxon>
        <taxon>Hexapoda</taxon>
        <taxon>Insecta</taxon>
        <taxon>Pterygota</taxon>
        <taxon>Neoptera</taxon>
        <taxon>Paraneoptera</taxon>
        <taxon>Hemiptera</taxon>
        <taxon>Sternorrhyncha</taxon>
        <taxon>Psylloidea</taxon>
        <taxon>Psyllidae</taxon>
        <taxon>Psyllinae</taxon>
        <taxon>Cacopsylla</taxon>
    </lineage>
</organism>
<dbReference type="EMBL" id="HBUF01070898">
    <property type="protein sequence ID" value="CAG6629481.1"/>
    <property type="molecule type" value="Transcribed_RNA"/>
</dbReference>
<dbReference type="SUPFAM" id="SSF53383">
    <property type="entry name" value="PLP-dependent transferases"/>
    <property type="match status" value="1"/>
</dbReference>
<keyword evidence="5 8" id="KW-0663">Pyridoxal phosphate</keyword>